<evidence type="ECO:0000313" key="2">
    <source>
        <dbReference type="Proteomes" id="UP000056502"/>
    </source>
</evidence>
<proteinExistence type="predicted"/>
<organism evidence="1">
    <name type="scientific">Leptospira interrogans serovar Hardjo str. Norma</name>
    <dbReference type="NCBI Taxonomy" id="1279460"/>
    <lineage>
        <taxon>Bacteria</taxon>
        <taxon>Pseudomonadati</taxon>
        <taxon>Spirochaetota</taxon>
        <taxon>Spirochaetia</taxon>
        <taxon>Leptospirales</taxon>
        <taxon>Leptospiraceae</taxon>
        <taxon>Leptospira</taxon>
    </lineage>
</organism>
<accession>A0A0M4N8P3</accession>
<dbReference type="AlphaFoldDB" id="A0A0M4N8P3"/>
<protein>
    <submittedName>
        <fullName evidence="1">Uncharacterized protein</fullName>
    </submittedName>
</protein>
<dbReference type="EMBL" id="CP012603">
    <property type="protein sequence ID" value="ALE41294.1"/>
    <property type="molecule type" value="Genomic_DNA"/>
</dbReference>
<evidence type="ECO:0000313" key="1">
    <source>
        <dbReference type="EMBL" id="ALE41294.1"/>
    </source>
</evidence>
<dbReference type="Proteomes" id="UP000056502">
    <property type="component" value="Chromosome I"/>
</dbReference>
<sequence>MLAIRRETALSLEIPVRTHKCLPMGRHLGIETLCCDSKEQH</sequence>
<gene>
    <name evidence="1" type="ORF">G436_4157</name>
</gene>
<dbReference type="PATRIC" id="fig|1279460.3.peg.4250"/>
<name>A0A0M4N8P3_LEPIR</name>
<reference evidence="1 2" key="1">
    <citation type="journal article" date="2015" name="Genome Announc.">
        <title>Whole-Genome Sequence of Leptospira interrogans Serovar Hardjo Subtype Hardjoprajitno Strain Norma, Isolated from Cattle in a Leptospirosis Outbreak in Brazil.</title>
        <authorList>
            <person name="Cosate M.R."/>
            <person name="Soares S.C."/>
            <person name="Mendes T.A."/>
            <person name="Raittz R.T."/>
            <person name="Moreira E.C."/>
            <person name="Leite R."/>
            <person name="Fernandes G.R."/>
            <person name="Haddad J.P."/>
            <person name="Ortega J.M."/>
        </authorList>
    </citation>
    <scope>NUCLEOTIDE SEQUENCE [LARGE SCALE GENOMIC DNA]</scope>
    <source>
        <strain evidence="1 2">Norma</strain>
    </source>
</reference>